<dbReference type="PANTHER" id="PTHR46179:SF13">
    <property type="entry name" value="C2H2-TYPE DOMAIN-CONTAINING PROTEIN"/>
    <property type="match status" value="1"/>
</dbReference>
<keyword evidence="5" id="KW-0805">Transcription regulation</keyword>
<feature type="compositionally biased region" description="Low complexity" evidence="8">
    <location>
        <begin position="234"/>
        <end position="252"/>
    </location>
</feature>
<dbReference type="AlphaFoldDB" id="A0A6A5SCE0"/>
<dbReference type="SUPFAM" id="SSF57667">
    <property type="entry name" value="beta-beta-alpha zinc fingers"/>
    <property type="match status" value="1"/>
</dbReference>
<evidence type="ECO:0000259" key="9">
    <source>
        <dbReference type="SMART" id="SM00355"/>
    </source>
</evidence>
<feature type="domain" description="C2H2-type" evidence="9">
    <location>
        <begin position="290"/>
        <end position="317"/>
    </location>
</feature>
<feature type="compositionally biased region" description="Polar residues" evidence="8">
    <location>
        <begin position="216"/>
        <end position="233"/>
    </location>
</feature>
<keyword evidence="7" id="KW-0539">Nucleus</keyword>
<evidence type="ECO:0000256" key="5">
    <source>
        <dbReference type="ARBA" id="ARBA00023015"/>
    </source>
</evidence>
<protein>
    <recommendedName>
        <fullName evidence="9">C2H2-type domain-containing protein</fullName>
    </recommendedName>
</protein>
<feature type="compositionally biased region" description="Gly residues" evidence="8">
    <location>
        <begin position="482"/>
        <end position="497"/>
    </location>
</feature>
<evidence type="ECO:0000256" key="2">
    <source>
        <dbReference type="ARBA" id="ARBA00022723"/>
    </source>
</evidence>
<feature type="region of interest" description="Disordered" evidence="8">
    <location>
        <begin position="448"/>
        <end position="536"/>
    </location>
</feature>
<dbReference type="SMART" id="SM00355">
    <property type="entry name" value="ZnF_C2H2"/>
    <property type="match status" value="4"/>
</dbReference>
<feature type="domain" description="C2H2-type" evidence="9">
    <location>
        <begin position="322"/>
        <end position="352"/>
    </location>
</feature>
<reference evidence="10" key="1">
    <citation type="journal article" date="2020" name="Stud. Mycol.">
        <title>101 Dothideomycetes genomes: a test case for predicting lifestyles and emergence of pathogens.</title>
        <authorList>
            <person name="Haridas S."/>
            <person name="Albert R."/>
            <person name="Binder M."/>
            <person name="Bloem J."/>
            <person name="Labutti K."/>
            <person name="Salamov A."/>
            <person name="Andreopoulos B."/>
            <person name="Baker S."/>
            <person name="Barry K."/>
            <person name="Bills G."/>
            <person name="Bluhm B."/>
            <person name="Cannon C."/>
            <person name="Castanera R."/>
            <person name="Culley D."/>
            <person name="Daum C."/>
            <person name="Ezra D."/>
            <person name="Gonzalez J."/>
            <person name="Henrissat B."/>
            <person name="Kuo A."/>
            <person name="Liang C."/>
            <person name="Lipzen A."/>
            <person name="Lutzoni F."/>
            <person name="Magnuson J."/>
            <person name="Mondo S."/>
            <person name="Nolan M."/>
            <person name="Ohm R."/>
            <person name="Pangilinan J."/>
            <person name="Park H.-J."/>
            <person name="Ramirez L."/>
            <person name="Alfaro M."/>
            <person name="Sun H."/>
            <person name="Tritt A."/>
            <person name="Yoshinaga Y."/>
            <person name="Zwiers L.-H."/>
            <person name="Turgeon B."/>
            <person name="Goodwin S."/>
            <person name="Spatafora J."/>
            <person name="Crous P."/>
            <person name="Grigoriev I."/>
        </authorList>
    </citation>
    <scope>NUCLEOTIDE SEQUENCE</scope>
    <source>
        <strain evidence="10">CBS 161.51</strain>
    </source>
</reference>
<proteinExistence type="predicted"/>
<organism evidence="10 11">
    <name type="scientific">Clathrospora elynae</name>
    <dbReference type="NCBI Taxonomy" id="706981"/>
    <lineage>
        <taxon>Eukaryota</taxon>
        <taxon>Fungi</taxon>
        <taxon>Dikarya</taxon>
        <taxon>Ascomycota</taxon>
        <taxon>Pezizomycotina</taxon>
        <taxon>Dothideomycetes</taxon>
        <taxon>Pleosporomycetidae</taxon>
        <taxon>Pleosporales</taxon>
        <taxon>Diademaceae</taxon>
        <taxon>Clathrospora</taxon>
    </lineage>
</organism>
<dbReference type="GO" id="GO:0005634">
    <property type="term" value="C:nucleus"/>
    <property type="evidence" value="ECO:0007669"/>
    <property type="project" value="UniProtKB-SubCell"/>
</dbReference>
<evidence type="ECO:0000256" key="3">
    <source>
        <dbReference type="ARBA" id="ARBA00022771"/>
    </source>
</evidence>
<gene>
    <name evidence="10" type="ORF">EJ02DRAFT_426724</name>
</gene>
<evidence type="ECO:0000256" key="7">
    <source>
        <dbReference type="ARBA" id="ARBA00023242"/>
    </source>
</evidence>
<feature type="region of interest" description="Disordered" evidence="8">
    <location>
        <begin position="190"/>
        <end position="256"/>
    </location>
</feature>
<sequence>MVDYAQYPPNMHPDFELYSNNQGQHLEYHSNQPFMPSPTYGMDQTFSAQYDPMASLAEGSRLQDLQYHYDAIAQGVKPLQYHTPAGSPHSTSRSFHDLPPVLSASSESGASVSSSAMGSPSLVPQFNEAWNPMGLGPTSGYEYPGMAAIEKSFVDPNLIQPYAYAPHSPYPELRTTPSPYFPVIEQPPSPALSHISSYSRRPGSARIKRGSASPYLHTQQYQPYPHSNGQRRASINSLHSQHSSTSRKSGSSYGVDDEIREKGMCPLPECGRVFKDLKAHMLTHQNERPEKCPITACEYHIKGFARKYDKNRHTLTHYKGTMVCGFCPGSGSAAEKSFNRADVFKRHLTSVHGVEQNPPNSRKKSPGGRKAYGDSQPNVAGTCSTCSVTFANAQEFYEHLDDCVLRVVQQADPSEAINQRLLTSVAEDADVTETLDRNGLSKSIEYTVPSYDDDEEEEFEEEEIDNDDHDDTTYGSRRSRSGKGGVGSTQQHVGGGNHVSSSKISKPSGPRSGLTFSKGGVATSSSGGRKKRKNYPVSWGCATDKMKMKKRVLCVYDGQRRLWKDDMMLDQDFEVRIKLPDGRSYITDLDVQTCKRAEGVHGASAEERGEWVRDNVLGGGERLGEWAL</sequence>
<dbReference type="GO" id="GO:0008270">
    <property type="term" value="F:zinc ion binding"/>
    <property type="evidence" value="ECO:0007669"/>
    <property type="project" value="UniProtKB-KW"/>
</dbReference>
<evidence type="ECO:0000256" key="1">
    <source>
        <dbReference type="ARBA" id="ARBA00004123"/>
    </source>
</evidence>
<name>A0A6A5SCE0_9PLEO</name>
<feature type="compositionally biased region" description="Acidic residues" evidence="8">
    <location>
        <begin position="451"/>
        <end position="470"/>
    </location>
</feature>
<dbReference type="EMBL" id="ML976143">
    <property type="protein sequence ID" value="KAF1937350.1"/>
    <property type="molecule type" value="Genomic_DNA"/>
</dbReference>
<dbReference type="GO" id="GO:0006357">
    <property type="term" value="P:regulation of transcription by RNA polymerase II"/>
    <property type="evidence" value="ECO:0007669"/>
    <property type="project" value="TreeGrafter"/>
</dbReference>
<evidence type="ECO:0000313" key="10">
    <source>
        <dbReference type="EMBL" id="KAF1937350.1"/>
    </source>
</evidence>
<keyword evidence="3" id="KW-0863">Zinc-finger</keyword>
<dbReference type="OrthoDB" id="6077919at2759"/>
<accession>A0A6A5SCE0</accession>
<evidence type="ECO:0000256" key="8">
    <source>
        <dbReference type="SAM" id="MobiDB-lite"/>
    </source>
</evidence>
<dbReference type="PANTHER" id="PTHR46179">
    <property type="entry name" value="ZINC FINGER PROTEIN"/>
    <property type="match status" value="1"/>
</dbReference>
<feature type="region of interest" description="Disordered" evidence="8">
    <location>
        <begin position="352"/>
        <end position="376"/>
    </location>
</feature>
<feature type="domain" description="C2H2-type" evidence="9">
    <location>
        <begin position="263"/>
        <end position="284"/>
    </location>
</feature>
<evidence type="ECO:0000313" key="11">
    <source>
        <dbReference type="Proteomes" id="UP000800038"/>
    </source>
</evidence>
<keyword evidence="4" id="KW-0862">Zinc</keyword>
<keyword evidence="6" id="KW-0804">Transcription</keyword>
<keyword evidence="2" id="KW-0479">Metal-binding</keyword>
<dbReference type="InterPro" id="IPR036236">
    <property type="entry name" value="Znf_C2H2_sf"/>
</dbReference>
<evidence type="ECO:0000256" key="6">
    <source>
        <dbReference type="ARBA" id="ARBA00023163"/>
    </source>
</evidence>
<feature type="domain" description="C2H2-type" evidence="9">
    <location>
        <begin position="381"/>
        <end position="401"/>
    </location>
</feature>
<evidence type="ECO:0000256" key="4">
    <source>
        <dbReference type="ARBA" id="ARBA00022833"/>
    </source>
</evidence>
<comment type="subcellular location">
    <subcellularLocation>
        <location evidence="1">Nucleus</location>
    </subcellularLocation>
</comment>
<dbReference type="InterPro" id="IPR051061">
    <property type="entry name" value="Zinc_finger_trans_reg"/>
</dbReference>
<dbReference type="Proteomes" id="UP000800038">
    <property type="component" value="Unassembled WGS sequence"/>
</dbReference>
<dbReference type="Gene3D" id="3.30.160.60">
    <property type="entry name" value="Classic Zinc Finger"/>
    <property type="match status" value="1"/>
</dbReference>
<keyword evidence="11" id="KW-1185">Reference proteome</keyword>
<dbReference type="InterPro" id="IPR013087">
    <property type="entry name" value="Znf_C2H2_type"/>
</dbReference>